<name>A0A0F7X3P8_CHLPN</name>
<accession>A0A0F7X3P8</accession>
<dbReference type="Pfam" id="PF01914">
    <property type="entry name" value="MarC"/>
    <property type="match status" value="1"/>
</dbReference>
<dbReference type="EMBL" id="LN847065">
    <property type="protein sequence ID" value="CRI43152.1"/>
    <property type="molecule type" value="Genomic_DNA"/>
</dbReference>
<keyword evidence="3" id="KW-1003">Cell membrane</keyword>
<dbReference type="AlphaFoldDB" id="A0A0F7X3P8"/>
<comment type="caution">
    <text evidence="7">Lacks conserved residue(s) required for the propagation of feature annotation.</text>
</comment>
<comment type="subcellular location">
    <subcellularLocation>
        <location evidence="7">Cell inner membrane</location>
        <topology evidence="7">Multi-pass membrane protein</topology>
    </subcellularLocation>
    <subcellularLocation>
        <location evidence="1">Cell membrane</location>
        <topology evidence="1">Multi-pass membrane protein</topology>
    </subcellularLocation>
</comment>
<feature type="transmembrane region" description="Helical" evidence="7">
    <location>
        <begin position="79"/>
        <end position="102"/>
    </location>
</feature>
<evidence type="ECO:0000256" key="7">
    <source>
        <dbReference type="RuleBase" id="RU362048"/>
    </source>
</evidence>
<keyword evidence="5 7" id="KW-1133">Transmembrane helix</keyword>
<feature type="transmembrane region" description="Helical" evidence="7">
    <location>
        <begin position="155"/>
        <end position="173"/>
    </location>
</feature>
<organism evidence="8">
    <name type="scientific">Chlamydia pneumoniae</name>
    <name type="common">Chlamydophila pneumoniae</name>
    <dbReference type="NCBI Taxonomy" id="83558"/>
    <lineage>
        <taxon>Bacteria</taxon>
        <taxon>Pseudomonadati</taxon>
        <taxon>Chlamydiota</taxon>
        <taxon>Chlamydiia</taxon>
        <taxon>Chlamydiales</taxon>
        <taxon>Chlamydiaceae</taxon>
        <taxon>Chlamydia/Chlamydophila group</taxon>
        <taxon>Chlamydia</taxon>
    </lineage>
</organism>
<evidence type="ECO:0000313" key="8">
    <source>
        <dbReference type="EMBL" id="CRI43152.1"/>
    </source>
</evidence>
<evidence type="ECO:0000256" key="2">
    <source>
        <dbReference type="ARBA" id="ARBA00009784"/>
    </source>
</evidence>
<dbReference type="GO" id="GO:0005886">
    <property type="term" value="C:plasma membrane"/>
    <property type="evidence" value="ECO:0007669"/>
    <property type="project" value="UniProtKB-SubCell"/>
</dbReference>
<evidence type="ECO:0000256" key="6">
    <source>
        <dbReference type="ARBA" id="ARBA00023136"/>
    </source>
</evidence>
<sequence length="208" mass="22856">MRLKNYPMIQFSFFLPQACILLLASDSLTNILALHHLLANYSVKQRMLVLLRESFFAFIAMFALYGLALGGLKVLNTPVCAIEVVGGIAVTLAGVRAVLRLGKEESWIPYKFNMSPSHSPCISPIALPLMFGPSWLAACCTLIARNHNTLINFQILILSWLLITLATFSLQIFCKGNKVLLATQTVLGLFVTIVGTQLLVSGLQQAFL</sequence>
<feature type="transmembrane region" description="Helical" evidence="7">
    <location>
        <begin position="122"/>
        <end position="143"/>
    </location>
</feature>
<evidence type="ECO:0000256" key="3">
    <source>
        <dbReference type="ARBA" id="ARBA00022475"/>
    </source>
</evidence>
<proteinExistence type="inferred from homology"/>
<keyword evidence="4 7" id="KW-0812">Transmembrane</keyword>
<evidence type="ECO:0000256" key="5">
    <source>
        <dbReference type="ARBA" id="ARBA00022989"/>
    </source>
</evidence>
<keyword evidence="6 7" id="KW-0472">Membrane</keyword>
<reference evidence="8" key="1">
    <citation type="submission" date="2015-05" db="EMBL/GenBank/DDBJ databases">
        <authorList>
            <person name="Rattei Thomas"/>
        </authorList>
    </citation>
    <scope>NUCLEOTIDE SEQUENCE</scope>
    <source>
        <strain evidence="8">DC9</strain>
    </source>
</reference>
<feature type="transmembrane region" description="Helical" evidence="7">
    <location>
        <begin position="179"/>
        <end position="200"/>
    </location>
</feature>
<evidence type="ECO:0000256" key="1">
    <source>
        <dbReference type="ARBA" id="ARBA00004651"/>
    </source>
</evidence>
<gene>
    <name evidence="8" type="ORF">BN1224_DC9_CL_00360</name>
</gene>
<dbReference type="InterPro" id="IPR002771">
    <property type="entry name" value="Multi_antbiot-R_MarC"/>
</dbReference>
<dbReference type="PANTHER" id="PTHR33508:SF1">
    <property type="entry name" value="UPF0056 MEMBRANE PROTEIN YHCE"/>
    <property type="match status" value="1"/>
</dbReference>
<protein>
    <recommendedName>
        <fullName evidence="7">UPF0056 inner membrane protein</fullName>
    </recommendedName>
</protein>
<evidence type="ECO:0000256" key="4">
    <source>
        <dbReference type="ARBA" id="ARBA00022692"/>
    </source>
</evidence>
<feature type="transmembrane region" description="Helical" evidence="7">
    <location>
        <begin position="53"/>
        <end position="72"/>
    </location>
</feature>
<dbReference type="PANTHER" id="PTHR33508">
    <property type="entry name" value="UPF0056 MEMBRANE PROTEIN YHCE"/>
    <property type="match status" value="1"/>
</dbReference>
<comment type="similarity">
    <text evidence="2 7">Belongs to the UPF0056 (MarC) family.</text>
</comment>